<proteinExistence type="inferred from homology"/>
<feature type="transmembrane region" description="Helical" evidence="13">
    <location>
        <begin position="160"/>
        <end position="177"/>
    </location>
</feature>
<evidence type="ECO:0000256" key="5">
    <source>
        <dbReference type="ARBA" id="ARBA00022519"/>
    </source>
</evidence>
<dbReference type="Proteomes" id="UP000219167">
    <property type="component" value="Unassembled WGS sequence"/>
</dbReference>
<protein>
    <submittedName>
        <fullName evidence="16">ATP-binding cassette subfamily B protein</fullName>
    </submittedName>
</protein>
<dbReference type="PROSITE" id="PS00211">
    <property type="entry name" value="ABC_TRANSPORTER_1"/>
    <property type="match status" value="1"/>
</dbReference>
<evidence type="ECO:0000256" key="11">
    <source>
        <dbReference type="ARBA" id="ARBA00022989"/>
    </source>
</evidence>
<evidence type="ECO:0000259" key="14">
    <source>
        <dbReference type="PROSITE" id="PS50893"/>
    </source>
</evidence>
<keyword evidence="6" id="KW-0762">Sugar transport</keyword>
<dbReference type="RefSeq" id="WP_097137930.1">
    <property type="nucleotide sequence ID" value="NZ_OBQD01000004.1"/>
</dbReference>
<dbReference type="PANTHER" id="PTHR43394:SF1">
    <property type="entry name" value="ATP-BINDING CASSETTE SUB-FAMILY B MEMBER 10, MITOCHONDRIAL"/>
    <property type="match status" value="1"/>
</dbReference>
<feature type="transmembrane region" description="Helical" evidence="13">
    <location>
        <begin position="244"/>
        <end position="265"/>
    </location>
</feature>
<dbReference type="EMBL" id="OBQD01000004">
    <property type="protein sequence ID" value="SOC37778.1"/>
    <property type="molecule type" value="Genomic_DNA"/>
</dbReference>
<keyword evidence="4" id="KW-1003">Cell membrane</keyword>
<keyword evidence="9 16" id="KW-0067">ATP-binding</keyword>
<evidence type="ECO:0000256" key="10">
    <source>
        <dbReference type="ARBA" id="ARBA00022967"/>
    </source>
</evidence>
<dbReference type="PROSITE" id="PS50893">
    <property type="entry name" value="ABC_TRANSPORTER_2"/>
    <property type="match status" value="1"/>
</dbReference>
<comment type="similarity">
    <text evidence="2">Belongs to the ABC transporter superfamily.</text>
</comment>
<dbReference type="GO" id="GO:0016887">
    <property type="term" value="F:ATP hydrolysis activity"/>
    <property type="evidence" value="ECO:0007669"/>
    <property type="project" value="InterPro"/>
</dbReference>
<keyword evidence="17" id="KW-1185">Reference proteome</keyword>
<dbReference type="Pfam" id="PF00005">
    <property type="entry name" value="ABC_tran"/>
    <property type="match status" value="1"/>
</dbReference>
<evidence type="ECO:0000256" key="4">
    <source>
        <dbReference type="ARBA" id="ARBA00022475"/>
    </source>
</evidence>
<evidence type="ECO:0000313" key="17">
    <source>
        <dbReference type="Proteomes" id="UP000219167"/>
    </source>
</evidence>
<evidence type="ECO:0000256" key="7">
    <source>
        <dbReference type="ARBA" id="ARBA00022692"/>
    </source>
</evidence>
<dbReference type="InterPro" id="IPR036640">
    <property type="entry name" value="ABC1_TM_sf"/>
</dbReference>
<dbReference type="InterPro" id="IPR039421">
    <property type="entry name" value="Type_1_exporter"/>
</dbReference>
<organism evidence="16 17">
    <name type="scientific">Rhizobium subbaraonis</name>
    <dbReference type="NCBI Taxonomy" id="908946"/>
    <lineage>
        <taxon>Bacteria</taxon>
        <taxon>Pseudomonadati</taxon>
        <taxon>Pseudomonadota</taxon>
        <taxon>Alphaproteobacteria</taxon>
        <taxon>Hyphomicrobiales</taxon>
        <taxon>Rhizobiaceae</taxon>
        <taxon>Rhizobium/Agrobacterium group</taxon>
        <taxon>Rhizobium</taxon>
    </lineage>
</organism>
<evidence type="ECO:0000256" key="3">
    <source>
        <dbReference type="ARBA" id="ARBA00022448"/>
    </source>
</evidence>
<keyword evidence="3" id="KW-0813">Transport</keyword>
<evidence type="ECO:0000256" key="9">
    <source>
        <dbReference type="ARBA" id="ARBA00022840"/>
    </source>
</evidence>
<sequence length="586" mass="64225">MSLFQVYARALSYLSVYRMRVSSIVVANVVLAVITIAEPILFGKIIDAISSSSSVTPMLLMWAGFGVFNTVAFVLVAREADRLAHGRRASLITEAFGRIISMPLSWHSQRGTSNALHTLLRACETLFGLWLEFMRTHLATAIALVLLVPTAFAMDYRLSIVLLVLGIAYVIIGKVVMNKTRDGQASVEGHYHTVFSHVSDSISNVSVVHSYNRIEAETRQLKQFAQQLINAQYPVLDWWALASALNRIASTISMMTILVIGTVLVQRGELRVGDVIAFIGFAGLLIGRLDQMKAFATQIFEARAKLEDFFTLEDAVKDREEPSDAAELTDVRGKVEFRDVSFDFANATQGVRDVSFTAEAGETVAIVGPTGAGKTTLVNLLQRVYEPSRGQILIDGVDISTVTRKSLRRSIATVFQDAGLLNRSIGDNIRLGRDGATLDEIMSAAEAAAADDFIRSRQNGYDTHVGERGNRLSGGERQRIAIARAILKDAPILVLDEATSALDVETEARVKAAIDNLRKNRTTFIIAHRLSTVREADKVLFLDHGRIAEMGTFHELSQSNGRFAALLRASGILTDEDVRKSHTTAA</sequence>
<dbReference type="GO" id="GO:0005886">
    <property type="term" value="C:plasma membrane"/>
    <property type="evidence" value="ECO:0007669"/>
    <property type="project" value="UniProtKB-SubCell"/>
</dbReference>
<evidence type="ECO:0000256" key="1">
    <source>
        <dbReference type="ARBA" id="ARBA00004651"/>
    </source>
</evidence>
<feature type="transmembrane region" description="Helical" evidence="13">
    <location>
        <begin position="272"/>
        <end position="289"/>
    </location>
</feature>
<gene>
    <name evidence="16" type="ORF">SAMN05892877_104293</name>
</gene>
<evidence type="ECO:0000256" key="12">
    <source>
        <dbReference type="ARBA" id="ARBA00023136"/>
    </source>
</evidence>
<evidence type="ECO:0000259" key="15">
    <source>
        <dbReference type="PROSITE" id="PS50929"/>
    </source>
</evidence>
<evidence type="ECO:0000256" key="2">
    <source>
        <dbReference type="ARBA" id="ARBA00005417"/>
    </source>
</evidence>
<comment type="subcellular location">
    <subcellularLocation>
        <location evidence="1">Cell membrane</location>
        <topology evidence="1">Multi-pass membrane protein</topology>
    </subcellularLocation>
</comment>
<accession>A0A285U8R6</accession>
<keyword evidence="10" id="KW-1278">Translocase</keyword>
<feature type="transmembrane region" description="Helical" evidence="13">
    <location>
        <begin position="58"/>
        <end position="77"/>
    </location>
</feature>
<feature type="domain" description="ABC transporter" evidence="14">
    <location>
        <begin position="335"/>
        <end position="569"/>
    </location>
</feature>
<evidence type="ECO:0000256" key="13">
    <source>
        <dbReference type="SAM" id="Phobius"/>
    </source>
</evidence>
<dbReference type="InterPro" id="IPR003593">
    <property type="entry name" value="AAA+_ATPase"/>
</dbReference>
<dbReference type="OrthoDB" id="9804259at2"/>
<dbReference type="FunFam" id="3.40.50.300:FF:000221">
    <property type="entry name" value="Multidrug ABC transporter ATP-binding protein"/>
    <property type="match status" value="1"/>
</dbReference>
<evidence type="ECO:0000256" key="8">
    <source>
        <dbReference type="ARBA" id="ARBA00022741"/>
    </source>
</evidence>
<name>A0A285U8R6_9HYPH</name>
<reference evidence="16 17" key="1">
    <citation type="submission" date="2017-08" db="EMBL/GenBank/DDBJ databases">
        <authorList>
            <person name="de Groot N.N."/>
        </authorList>
    </citation>
    <scope>NUCLEOTIDE SEQUENCE [LARGE SCALE GENOMIC DNA]</scope>
    <source>
        <strain evidence="16 17">JC85</strain>
    </source>
</reference>
<evidence type="ECO:0000256" key="6">
    <source>
        <dbReference type="ARBA" id="ARBA00022597"/>
    </source>
</evidence>
<dbReference type="CDD" id="cd18562">
    <property type="entry name" value="ABC_6TM_NdvA_beta-glucan_exporter_like"/>
    <property type="match status" value="1"/>
</dbReference>
<dbReference type="SUPFAM" id="SSF52540">
    <property type="entry name" value="P-loop containing nucleoside triphosphate hydrolases"/>
    <property type="match status" value="1"/>
</dbReference>
<feature type="domain" description="ABC transmembrane type-1" evidence="15">
    <location>
        <begin position="24"/>
        <end position="292"/>
    </location>
</feature>
<evidence type="ECO:0000313" key="16">
    <source>
        <dbReference type="EMBL" id="SOC37778.1"/>
    </source>
</evidence>
<dbReference type="PROSITE" id="PS50929">
    <property type="entry name" value="ABC_TM1F"/>
    <property type="match status" value="1"/>
</dbReference>
<feature type="transmembrane region" description="Helical" evidence="13">
    <location>
        <begin position="21"/>
        <end position="46"/>
    </location>
</feature>
<keyword evidence="5" id="KW-0997">Cell inner membrane</keyword>
<keyword evidence="11 13" id="KW-1133">Transmembrane helix</keyword>
<dbReference type="PANTHER" id="PTHR43394">
    <property type="entry name" value="ATP-DEPENDENT PERMEASE MDL1, MITOCHONDRIAL"/>
    <property type="match status" value="1"/>
</dbReference>
<dbReference type="SMART" id="SM00382">
    <property type="entry name" value="AAA"/>
    <property type="match status" value="1"/>
</dbReference>
<dbReference type="SUPFAM" id="SSF90123">
    <property type="entry name" value="ABC transporter transmembrane region"/>
    <property type="match status" value="1"/>
</dbReference>
<dbReference type="InterPro" id="IPR027417">
    <property type="entry name" value="P-loop_NTPase"/>
</dbReference>
<dbReference type="InterPro" id="IPR011527">
    <property type="entry name" value="ABC1_TM_dom"/>
</dbReference>
<dbReference type="InterPro" id="IPR017871">
    <property type="entry name" value="ABC_transporter-like_CS"/>
</dbReference>
<dbReference type="NCBIfam" id="TIGR01192">
    <property type="entry name" value="chvA"/>
    <property type="match status" value="1"/>
</dbReference>
<keyword evidence="12 13" id="KW-0472">Membrane</keyword>
<dbReference type="InterPro" id="IPR005896">
    <property type="entry name" value="NdvA"/>
</dbReference>
<keyword evidence="7 13" id="KW-0812">Transmembrane</keyword>
<dbReference type="GO" id="GO:0015421">
    <property type="term" value="F:ABC-type oligopeptide transporter activity"/>
    <property type="evidence" value="ECO:0007669"/>
    <property type="project" value="TreeGrafter"/>
</dbReference>
<dbReference type="AlphaFoldDB" id="A0A285U8R6"/>
<dbReference type="InterPro" id="IPR003439">
    <property type="entry name" value="ABC_transporter-like_ATP-bd"/>
</dbReference>
<keyword evidence="8" id="KW-0547">Nucleotide-binding</keyword>
<feature type="transmembrane region" description="Helical" evidence="13">
    <location>
        <begin position="126"/>
        <end position="148"/>
    </location>
</feature>
<dbReference type="NCBIfam" id="NF010178">
    <property type="entry name" value="PRK13657.1"/>
    <property type="match status" value="1"/>
</dbReference>
<dbReference type="Gene3D" id="3.40.50.300">
    <property type="entry name" value="P-loop containing nucleotide triphosphate hydrolases"/>
    <property type="match status" value="1"/>
</dbReference>
<dbReference type="Gene3D" id="1.20.1560.10">
    <property type="entry name" value="ABC transporter type 1, transmembrane domain"/>
    <property type="match status" value="1"/>
</dbReference>
<dbReference type="Pfam" id="PF00664">
    <property type="entry name" value="ABC_membrane"/>
    <property type="match status" value="1"/>
</dbReference>
<dbReference type="GO" id="GO:0015441">
    <property type="term" value="F:ABC-type beta-glucan transporter activity"/>
    <property type="evidence" value="ECO:0007669"/>
    <property type="project" value="InterPro"/>
</dbReference>
<dbReference type="GO" id="GO:0005524">
    <property type="term" value="F:ATP binding"/>
    <property type="evidence" value="ECO:0007669"/>
    <property type="project" value="UniProtKB-KW"/>
</dbReference>
<dbReference type="CDD" id="cd03254">
    <property type="entry name" value="ABCC_Glucan_exporter_like"/>
    <property type="match status" value="1"/>
</dbReference>